<feature type="domain" description="DUF3291" evidence="2">
    <location>
        <begin position="4"/>
        <end position="165"/>
    </location>
</feature>
<comment type="caution">
    <text evidence="3">The sequence shown here is derived from an EMBL/GenBank/DDBJ whole genome shotgun (WGS) entry which is preliminary data.</text>
</comment>
<evidence type="ECO:0000313" key="3">
    <source>
        <dbReference type="EMBL" id="MEU0708332.1"/>
    </source>
</evidence>
<name>A0ABV2W492_9ACTN</name>
<reference evidence="3 4" key="1">
    <citation type="submission" date="2024-06" db="EMBL/GenBank/DDBJ databases">
        <title>The Natural Products Discovery Center: Release of the First 8490 Sequenced Strains for Exploring Actinobacteria Biosynthetic Diversity.</title>
        <authorList>
            <person name="Kalkreuter E."/>
            <person name="Kautsar S.A."/>
            <person name="Yang D."/>
            <person name="Bader C.D."/>
            <person name="Teijaro C.N."/>
            <person name="Fluegel L."/>
            <person name="Davis C.M."/>
            <person name="Simpson J.R."/>
            <person name="Lauterbach L."/>
            <person name="Steele A.D."/>
            <person name="Gui C."/>
            <person name="Meng S."/>
            <person name="Li G."/>
            <person name="Viehrig K."/>
            <person name="Ye F."/>
            <person name="Su P."/>
            <person name="Kiefer A.F."/>
            <person name="Nichols A."/>
            <person name="Cepeda A.J."/>
            <person name="Yan W."/>
            <person name="Fan B."/>
            <person name="Jiang Y."/>
            <person name="Adhikari A."/>
            <person name="Zheng C.-J."/>
            <person name="Schuster L."/>
            <person name="Cowan T.M."/>
            <person name="Smanski M.J."/>
            <person name="Chevrette M.G."/>
            <person name="De Carvalho L.P.S."/>
            <person name="Shen B."/>
        </authorList>
    </citation>
    <scope>NUCLEOTIDE SEQUENCE [LARGE SCALE GENOMIC DNA]</scope>
    <source>
        <strain evidence="3 4">NPDC006337</strain>
    </source>
</reference>
<dbReference type="EMBL" id="JBEXZR010000009">
    <property type="protein sequence ID" value="MEU0708332.1"/>
    <property type="molecule type" value="Genomic_DNA"/>
</dbReference>
<accession>A0ABV2W492</accession>
<proteinExistence type="predicted"/>
<organism evidence="3 4">
    <name type="scientific">Streptomyces lavendulocolor</name>
    <dbReference type="NCBI Taxonomy" id="67316"/>
    <lineage>
        <taxon>Bacteria</taxon>
        <taxon>Bacillati</taxon>
        <taxon>Actinomycetota</taxon>
        <taxon>Actinomycetes</taxon>
        <taxon>Kitasatosporales</taxon>
        <taxon>Streptomycetaceae</taxon>
        <taxon>Streptomyces</taxon>
    </lineage>
</organism>
<feature type="region of interest" description="Disordered" evidence="1">
    <location>
        <begin position="183"/>
        <end position="202"/>
    </location>
</feature>
<dbReference type="Pfam" id="PF11695">
    <property type="entry name" value="DUF3291"/>
    <property type="match status" value="1"/>
</dbReference>
<protein>
    <submittedName>
        <fullName evidence="3">DUF3291 domain-containing protein</fullName>
    </submittedName>
</protein>
<dbReference type="RefSeq" id="WP_359656519.1">
    <property type="nucleotide sequence ID" value="NZ_JBEXZP010000136.1"/>
</dbReference>
<evidence type="ECO:0000256" key="1">
    <source>
        <dbReference type="SAM" id="MobiDB-lite"/>
    </source>
</evidence>
<evidence type="ECO:0000313" key="4">
    <source>
        <dbReference type="Proteomes" id="UP001550378"/>
    </source>
</evidence>
<gene>
    <name evidence="3" type="ORF">ABZ508_13335</name>
</gene>
<keyword evidence="4" id="KW-1185">Reference proteome</keyword>
<sequence>MPHLALYTFGVLKSALTDAGRLTQEFHESGEAAYREIGRHPGYIARAEAADRSLGARTDFDADWGAWGEFAVPSWYGKGRTAETIALAATLSLWTDLRSAFDAVHTGPHRAALGRRYDWFERTAHPGHVFWWVPDGTTPTWQEGVTRLEHLHDHGPAPYAFTFRHSFDPAGTATGAEGVGAAALVSPSPRQPGPGSGHGRTG</sequence>
<evidence type="ECO:0000259" key="2">
    <source>
        <dbReference type="Pfam" id="PF11695"/>
    </source>
</evidence>
<dbReference type="InterPro" id="IPR021708">
    <property type="entry name" value="DUF3291"/>
</dbReference>
<dbReference type="Proteomes" id="UP001550378">
    <property type="component" value="Unassembled WGS sequence"/>
</dbReference>